<evidence type="ECO:0000256" key="1">
    <source>
        <dbReference type="SAM" id="MobiDB-lite"/>
    </source>
</evidence>
<reference evidence="3" key="1">
    <citation type="journal article" date="2019" name="Curr. Biol.">
        <title>Genome Sequence of Striga asiatica Provides Insight into the Evolution of Plant Parasitism.</title>
        <authorList>
            <person name="Yoshida S."/>
            <person name="Kim S."/>
            <person name="Wafula E.K."/>
            <person name="Tanskanen J."/>
            <person name="Kim Y.M."/>
            <person name="Honaas L."/>
            <person name="Yang Z."/>
            <person name="Spallek T."/>
            <person name="Conn C.E."/>
            <person name="Ichihashi Y."/>
            <person name="Cheong K."/>
            <person name="Cui S."/>
            <person name="Der J.P."/>
            <person name="Gundlach H."/>
            <person name="Jiao Y."/>
            <person name="Hori C."/>
            <person name="Ishida J.K."/>
            <person name="Kasahara H."/>
            <person name="Kiba T."/>
            <person name="Kim M.S."/>
            <person name="Koo N."/>
            <person name="Laohavisit A."/>
            <person name="Lee Y.H."/>
            <person name="Lumba S."/>
            <person name="McCourt P."/>
            <person name="Mortimer J.C."/>
            <person name="Mutuku J.M."/>
            <person name="Nomura T."/>
            <person name="Sasaki-Sekimoto Y."/>
            <person name="Seto Y."/>
            <person name="Wang Y."/>
            <person name="Wakatake T."/>
            <person name="Sakakibara H."/>
            <person name="Demura T."/>
            <person name="Yamaguchi S."/>
            <person name="Yoneyama K."/>
            <person name="Manabe R.I."/>
            <person name="Nelson D.C."/>
            <person name="Schulman A.H."/>
            <person name="Timko M.P."/>
            <person name="dePamphilis C.W."/>
            <person name="Choi D."/>
            <person name="Shirasu K."/>
        </authorList>
    </citation>
    <scope>NUCLEOTIDE SEQUENCE [LARGE SCALE GENOMIC DNA]</scope>
    <source>
        <strain evidence="3">cv. UVA1</strain>
    </source>
</reference>
<protein>
    <submittedName>
        <fullName evidence="2">Plasma membrane ATPase 3</fullName>
    </submittedName>
</protein>
<organism evidence="2 3">
    <name type="scientific">Striga asiatica</name>
    <name type="common">Asiatic witchweed</name>
    <name type="synonym">Buchnera asiatica</name>
    <dbReference type="NCBI Taxonomy" id="4170"/>
    <lineage>
        <taxon>Eukaryota</taxon>
        <taxon>Viridiplantae</taxon>
        <taxon>Streptophyta</taxon>
        <taxon>Embryophyta</taxon>
        <taxon>Tracheophyta</taxon>
        <taxon>Spermatophyta</taxon>
        <taxon>Magnoliopsida</taxon>
        <taxon>eudicotyledons</taxon>
        <taxon>Gunneridae</taxon>
        <taxon>Pentapetalae</taxon>
        <taxon>asterids</taxon>
        <taxon>lamiids</taxon>
        <taxon>Lamiales</taxon>
        <taxon>Orobanchaceae</taxon>
        <taxon>Buchnereae</taxon>
        <taxon>Striga</taxon>
    </lineage>
</organism>
<dbReference type="EMBL" id="BKCP01004383">
    <property type="protein sequence ID" value="GER30697.1"/>
    <property type="molecule type" value="Genomic_DNA"/>
</dbReference>
<keyword evidence="3" id="KW-1185">Reference proteome</keyword>
<dbReference type="OrthoDB" id="116380at2759"/>
<dbReference type="Proteomes" id="UP000325081">
    <property type="component" value="Unassembled WGS sequence"/>
</dbReference>
<evidence type="ECO:0000313" key="2">
    <source>
        <dbReference type="EMBL" id="GER30697.1"/>
    </source>
</evidence>
<name>A0A5A7PEF7_STRAF</name>
<gene>
    <name evidence="2" type="ORF">STAS_06658</name>
</gene>
<feature type="region of interest" description="Disordered" evidence="1">
    <location>
        <begin position="133"/>
        <end position="221"/>
    </location>
</feature>
<dbReference type="AlphaFoldDB" id="A0A5A7PEF7"/>
<comment type="caution">
    <text evidence="2">The sequence shown here is derived from an EMBL/GenBank/DDBJ whole genome shotgun (WGS) entry which is preliminary data.</text>
</comment>
<evidence type="ECO:0000313" key="3">
    <source>
        <dbReference type="Proteomes" id="UP000325081"/>
    </source>
</evidence>
<proteinExistence type="predicted"/>
<accession>A0A5A7PEF7</accession>
<sequence>MNQPVASKELDIILSGEEVGQHTNVIGEGNVEVLIEMDNQEVATTPTAEKGITSKPKVAVGGKAGASWKRKHHNTGRLLIMSEQPAHISLAIEVSQGKKTIKTLKRNREIVIPPLQWDQLRNTATRINPKAVKTRDVPRPTAQAYRETPLTANSTRTDGPKTILVQHHRRPRKPTPLPSPTTISISRSSKPRPSEGPLFQHQEQQIRGEPPRRPHIGAQKQCPSESKVVKMGEKHEALDAVLKETVDLENIPIEEVFENLRCTREGLSSEGAQERLTVF</sequence>